<organism evidence="1 2">
    <name type="scientific">Cherax quadricarinatus</name>
    <name type="common">Australian red claw crayfish</name>
    <dbReference type="NCBI Taxonomy" id="27406"/>
    <lineage>
        <taxon>Eukaryota</taxon>
        <taxon>Metazoa</taxon>
        <taxon>Ecdysozoa</taxon>
        <taxon>Arthropoda</taxon>
        <taxon>Crustacea</taxon>
        <taxon>Multicrustacea</taxon>
        <taxon>Malacostraca</taxon>
        <taxon>Eumalacostraca</taxon>
        <taxon>Eucarida</taxon>
        <taxon>Decapoda</taxon>
        <taxon>Pleocyemata</taxon>
        <taxon>Astacidea</taxon>
        <taxon>Parastacoidea</taxon>
        <taxon>Parastacidae</taxon>
        <taxon>Cherax</taxon>
    </lineage>
</organism>
<sequence>MEARLRRYDEIVLNKLRVIHMDEEKVVGEVYSVAELKDLRDHLFQYNFWFSTRNVEKHYDKKDSIHWVLPKLQGAPPYGVCLNDYAPFVINKLVNKDCRRGRAYWKRKNESIKEDVIDSQEPMDPPKKKRKPYRTIKSDCPAKMSIRTVKAYPDFAVAADTSKKIKGKFARMLKQAIMNGEVEGEERYVVTISRGGHHQNHQNEMVEDRVNQLHPEVVGYITKLVTEDNITSPKAIKSLVTLFSRENFRLEEVSNGNRYFFPILKDIRTILRHIICNMQTSKFCQVRLDKDVKVLAQGHEAEQKIIVRSEPTRTLDDTTDDHSHEKQVFLTSDGYLTLHFIQDTSDDGNIATHVISAQDIKCELGNITEIQNVPDMQEDIHTLSSDRFKLFKALEQAMQQVTEVNNPQALKEALKCVQQASVVMQSSLNKR</sequence>
<dbReference type="GO" id="GO:0003700">
    <property type="term" value="F:DNA-binding transcription factor activity"/>
    <property type="evidence" value="ECO:0007669"/>
    <property type="project" value="InterPro"/>
</dbReference>
<dbReference type="Pfam" id="PF15299">
    <property type="entry name" value="ALS2CR8"/>
    <property type="match status" value="1"/>
</dbReference>
<evidence type="ECO:0000313" key="1">
    <source>
        <dbReference type="EMBL" id="KAK8730506.1"/>
    </source>
</evidence>
<dbReference type="InterPro" id="IPR029309">
    <property type="entry name" value="CaRF"/>
</dbReference>
<dbReference type="PANTHER" id="PTHR47456:SF1">
    <property type="entry name" value="PHD-TYPE DOMAIN-CONTAINING PROTEIN"/>
    <property type="match status" value="1"/>
</dbReference>
<reference evidence="1 2" key="1">
    <citation type="journal article" date="2024" name="BMC Genomics">
        <title>Genome assembly of redclaw crayfish (Cherax quadricarinatus) provides insights into its immune adaptation and hypoxia tolerance.</title>
        <authorList>
            <person name="Liu Z."/>
            <person name="Zheng J."/>
            <person name="Li H."/>
            <person name="Fang K."/>
            <person name="Wang S."/>
            <person name="He J."/>
            <person name="Zhou D."/>
            <person name="Weng S."/>
            <person name="Chi M."/>
            <person name="Gu Z."/>
            <person name="He J."/>
            <person name="Li F."/>
            <person name="Wang M."/>
        </authorList>
    </citation>
    <scope>NUCLEOTIDE SEQUENCE [LARGE SCALE GENOMIC DNA]</scope>
    <source>
        <strain evidence="1">ZL_2023a</strain>
    </source>
</reference>
<dbReference type="Proteomes" id="UP001445076">
    <property type="component" value="Unassembled WGS sequence"/>
</dbReference>
<dbReference type="EMBL" id="JARKIK010000064">
    <property type="protein sequence ID" value="KAK8730506.1"/>
    <property type="molecule type" value="Genomic_DNA"/>
</dbReference>
<proteinExistence type="predicted"/>
<evidence type="ECO:0000313" key="2">
    <source>
        <dbReference type="Proteomes" id="UP001445076"/>
    </source>
</evidence>
<protein>
    <submittedName>
        <fullName evidence="1">Uncharacterized protein</fullName>
    </submittedName>
</protein>
<keyword evidence="2" id="KW-1185">Reference proteome</keyword>
<dbReference type="AlphaFoldDB" id="A0AAW0WU66"/>
<name>A0AAW0WU66_CHEQU</name>
<gene>
    <name evidence="1" type="ORF">OTU49_008046</name>
</gene>
<reference evidence="1" key="2">
    <citation type="submission" date="2024-01" db="EMBL/GenBank/DDBJ databases">
        <authorList>
            <person name="He J."/>
            <person name="Wang M."/>
            <person name="Zheng J."/>
            <person name="Liu Z."/>
        </authorList>
    </citation>
    <scope>NUCLEOTIDE SEQUENCE</scope>
    <source>
        <strain evidence="1">ZL_2023a</strain>
        <tissue evidence="1">Muscle</tissue>
    </source>
</reference>
<comment type="caution">
    <text evidence="1">The sequence shown here is derived from an EMBL/GenBank/DDBJ whole genome shotgun (WGS) entry which is preliminary data.</text>
</comment>
<dbReference type="EMBL" id="JARKIK010000064">
    <property type="protein sequence ID" value="KAK8730507.1"/>
    <property type="molecule type" value="Genomic_DNA"/>
</dbReference>
<dbReference type="PANTHER" id="PTHR47456">
    <property type="entry name" value="PHD-TYPE DOMAIN-CONTAINING PROTEIN"/>
    <property type="match status" value="1"/>
</dbReference>
<accession>A0AAW0WU66</accession>